<organism evidence="2 3">
    <name type="scientific">Imshaugia aleurites</name>
    <dbReference type="NCBI Taxonomy" id="172621"/>
    <lineage>
        <taxon>Eukaryota</taxon>
        <taxon>Fungi</taxon>
        <taxon>Dikarya</taxon>
        <taxon>Ascomycota</taxon>
        <taxon>Pezizomycotina</taxon>
        <taxon>Lecanoromycetes</taxon>
        <taxon>OSLEUM clade</taxon>
        <taxon>Lecanoromycetidae</taxon>
        <taxon>Lecanorales</taxon>
        <taxon>Lecanorineae</taxon>
        <taxon>Parmeliaceae</taxon>
        <taxon>Imshaugia</taxon>
    </lineage>
</organism>
<dbReference type="InterPro" id="IPR015424">
    <property type="entry name" value="PyrdxlP-dep_Trfase"/>
</dbReference>
<proteinExistence type="predicted"/>
<reference evidence="2" key="1">
    <citation type="submission" date="2021-03" db="EMBL/GenBank/DDBJ databases">
        <authorList>
            <person name="Tagirdzhanova G."/>
        </authorList>
    </citation>
    <scope>NUCLEOTIDE SEQUENCE</scope>
</reference>
<comment type="caution">
    <text evidence="2">The sequence shown here is derived from an EMBL/GenBank/DDBJ whole genome shotgun (WGS) entry which is preliminary data.</text>
</comment>
<dbReference type="InterPro" id="IPR000192">
    <property type="entry name" value="Aminotrans_V_dom"/>
</dbReference>
<dbReference type="EMBL" id="CAJPDT010000042">
    <property type="protein sequence ID" value="CAF9926157.1"/>
    <property type="molecule type" value="Genomic_DNA"/>
</dbReference>
<dbReference type="InterPro" id="IPR013087">
    <property type="entry name" value="Znf_C2H2_type"/>
</dbReference>
<protein>
    <recommendedName>
        <fullName evidence="1">C2H2-type domain-containing protein</fullName>
    </recommendedName>
</protein>
<evidence type="ECO:0000313" key="2">
    <source>
        <dbReference type="EMBL" id="CAF9926157.1"/>
    </source>
</evidence>
<evidence type="ECO:0000313" key="3">
    <source>
        <dbReference type="Proteomes" id="UP000664534"/>
    </source>
</evidence>
<dbReference type="GO" id="GO:0043545">
    <property type="term" value="P:molybdopterin cofactor metabolic process"/>
    <property type="evidence" value="ECO:0007669"/>
    <property type="project" value="TreeGrafter"/>
</dbReference>
<evidence type="ECO:0000259" key="1">
    <source>
        <dbReference type="PROSITE" id="PS00028"/>
    </source>
</evidence>
<accession>A0A8H3FJA4</accession>
<dbReference type="Pfam" id="PF00266">
    <property type="entry name" value="Aminotran_5"/>
    <property type="match status" value="1"/>
</dbReference>
<dbReference type="Gene3D" id="3.40.640.10">
    <property type="entry name" value="Type I PLP-dependent aspartate aminotransferase-like (Major domain)"/>
    <property type="match status" value="1"/>
</dbReference>
<dbReference type="Proteomes" id="UP000664534">
    <property type="component" value="Unassembled WGS sequence"/>
</dbReference>
<dbReference type="SUPFAM" id="SSF53383">
    <property type="entry name" value="PLP-dependent transferases"/>
    <property type="match status" value="1"/>
</dbReference>
<dbReference type="PANTHER" id="PTHR14237:SF80">
    <property type="entry name" value="MOLYBDENUM COFACTOR SULFURASE"/>
    <property type="match status" value="1"/>
</dbReference>
<gene>
    <name evidence="2" type="ORF">IMSHALPRED_006873</name>
</gene>
<dbReference type="InterPro" id="IPR015421">
    <property type="entry name" value="PyrdxlP-dep_Trfase_major"/>
</dbReference>
<dbReference type="AlphaFoldDB" id="A0A8H3FJA4"/>
<name>A0A8H3FJA4_9LECA</name>
<dbReference type="OrthoDB" id="10264306at2759"/>
<dbReference type="PANTHER" id="PTHR14237">
    <property type="entry name" value="MOLYBDOPTERIN COFACTOR SULFURASE MOSC"/>
    <property type="match status" value="1"/>
</dbReference>
<keyword evidence="3" id="KW-1185">Reference proteome</keyword>
<feature type="domain" description="C2H2-type" evidence="1">
    <location>
        <begin position="494"/>
        <end position="516"/>
    </location>
</feature>
<dbReference type="GO" id="GO:0008265">
    <property type="term" value="F:molybdenum cofactor sulfurtransferase activity"/>
    <property type="evidence" value="ECO:0007669"/>
    <property type="project" value="TreeGrafter"/>
</dbReference>
<dbReference type="PROSITE" id="PS00028">
    <property type="entry name" value="ZINC_FINGER_C2H2_1"/>
    <property type="match status" value="1"/>
</dbReference>
<sequence>MYLDHAGTTPYPRSLVVDFATAMNSNIFGNPHSHSPSSMLSTDVIELTRLQALTFFKADPEHFDLIFVANATAAIKLVMECVSNHSRRASSWYSYHADSHTSLVGVRETAGGSSRCFKSDKEVDSWINCRRLQKSQEPSTEVGVNLFAYPAQSNMNGRRLPLSWPGGVRASNRPSSQVFTLLDAAAYVATTQLDLSDPDNAPDFTALSFYKIFGFPDAGALIVRKASGRALSERRYFGGGTVDMVINRTDNGNVSDAWHAKKSGSLHEMLEDGTPASHSILALNLALKVHQKLFGSMENVSKHTCNLATILHEKMSKLCHANGLLVCKIYEAFPSKYGTTEDQGPVIAFNVRSSRGEWIGKSHFERLATLNNVQLRTGGVCNPGGIASALDMSPSEMRDNFDKGLRCGNELDEINGKPTGIVRVSLGAMSSIDDIEKFMVFMQLFTDTSSKKLKSLPSLESVGSTETVPLPGMVLRCEPKAAVSVKDSTANPTCPVAACMKSFETRESLWSHLAVHCISNAGRKSTPTTRSCLGMRR</sequence>